<gene>
    <name evidence="1" type="ORF">PFISCL1PPCAC_9452</name>
</gene>
<dbReference type="AlphaFoldDB" id="A0AAV5VEP8"/>
<protein>
    <submittedName>
        <fullName evidence="1">Uncharacterized protein</fullName>
    </submittedName>
</protein>
<comment type="caution">
    <text evidence="1">The sequence shown here is derived from an EMBL/GenBank/DDBJ whole genome shotgun (WGS) entry which is preliminary data.</text>
</comment>
<dbReference type="Proteomes" id="UP001432322">
    <property type="component" value="Unassembled WGS sequence"/>
</dbReference>
<dbReference type="EMBL" id="BTSY01000003">
    <property type="protein sequence ID" value="GMT18155.1"/>
    <property type="molecule type" value="Genomic_DNA"/>
</dbReference>
<accession>A0AAV5VEP8</accession>
<proteinExistence type="predicted"/>
<evidence type="ECO:0000313" key="2">
    <source>
        <dbReference type="Proteomes" id="UP001432322"/>
    </source>
</evidence>
<organism evidence="1 2">
    <name type="scientific">Pristionchus fissidentatus</name>
    <dbReference type="NCBI Taxonomy" id="1538716"/>
    <lineage>
        <taxon>Eukaryota</taxon>
        <taxon>Metazoa</taxon>
        <taxon>Ecdysozoa</taxon>
        <taxon>Nematoda</taxon>
        <taxon>Chromadorea</taxon>
        <taxon>Rhabditida</taxon>
        <taxon>Rhabditina</taxon>
        <taxon>Diplogasteromorpha</taxon>
        <taxon>Diplogasteroidea</taxon>
        <taxon>Neodiplogasteridae</taxon>
        <taxon>Pristionchus</taxon>
    </lineage>
</organism>
<keyword evidence="2" id="KW-1185">Reference proteome</keyword>
<reference evidence="1" key="1">
    <citation type="submission" date="2023-10" db="EMBL/GenBank/DDBJ databases">
        <title>Genome assembly of Pristionchus species.</title>
        <authorList>
            <person name="Yoshida K."/>
            <person name="Sommer R.J."/>
        </authorList>
    </citation>
    <scope>NUCLEOTIDE SEQUENCE</scope>
    <source>
        <strain evidence="1">RS5133</strain>
    </source>
</reference>
<feature type="non-terminal residue" evidence="1">
    <location>
        <position position="1"/>
    </location>
</feature>
<name>A0AAV5VEP8_9BILA</name>
<sequence length="78" mass="9704">CRQRWSRSYRSARDLAWVMERSPEDFTRCDVCKKNHTKELCPPHQYMHNKVKKECQKRTCLYCMFKDDFNPNHRYRCI</sequence>
<evidence type="ECO:0000313" key="1">
    <source>
        <dbReference type="EMBL" id="GMT18155.1"/>
    </source>
</evidence>